<dbReference type="EMBL" id="JAWWNJ010000019">
    <property type="protein sequence ID" value="KAK7036380.1"/>
    <property type="molecule type" value="Genomic_DNA"/>
</dbReference>
<accession>A0AAW0CD44</accession>
<organism evidence="2 3">
    <name type="scientific">Favolaschia claudopus</name>
    <dbReference type="NCBI Taxonomy" id="2862362"/>
    <lineage>
        <taxon>Eukaryota</taxon>
        <taxon>Fungi</taxon>
        <taxon>Dikarya</taxon>
        <taxon>Basidiomycota</taxon>
        <taxon>Agaricomycotina</taxon>
        <taxon>Agaricomycetes</taxon>
        <taxon>Agaricomycetidae</taxon>
        <taxon>Agaricales</taxon>
        <taxon>Marasmiineae</taxon>
        <taxon>Mycenaceae</taxon>
        <taxon>Favolaschia</taxon>
    </lineage>
</organism>
<proteinExistence type="predicted"/>
<evidence type="ECO:0008006" key="4">
    <source>
        <dbReference type="Google" id="ProtNLM"/>
    </source>
</evidence>
<evidence type="ECO:0000256" key="1">
    <source>
        <dbReference type="SAM" id="Coils"/>
    </source>
</evidence>
<evidence type="ECO:0000313" key="2">
    <source>
        <dbReference type="EMBL" id="KAK7036380.1"/>
    </source>
</evidence>
<gene>
    <name evidence="2" type="ORF">R3P38DRAFT_2517696</name>
</gene>
<dbReference type="AlphaFoldDB" id="A0AAW0CD44"/>
<feature type="coiled-coil region" evidence="1">
    <location>
        <begin position="30"/>
        <end position="57"/>
    </location>
</feature>
<dbReference type="Proteomes" id="UP001362999">
    <property type="component" value="Unassembled WGS sequence"/>
</dbReference>
<name>A0AAW0CD44_9AGAR</name>
<protein>
    <recommendedName>
        <fullName evidence="4">F-box domain-containing protein</fullName>
    </recommendedName>
</protein>
<keyword evidence="3" id="KW-1185">Reference proteome</keyword>
<reference evidence="2 3" key="1">
    <citation type="journal article" date="2024" name="J Genomics">
        <title>Draft genome sequencing and assembly of Favolaschia claudopus CIRM-BRFM 2984 isolated from oak limbs.</title>
        <authorList>
            <person name="Navarro D."/>
            <person name="Drula E."/>
            <person name="Chaduli D."/>
            <person name="Cazenave R."/>
            <person name="Ahrendt S."/>
            <person name="Wang J."/>
            <person name="Lipzen A."/>
            <person name="Daum C."/>
            <person name="Barry K."/>
            <person name="Grigoriev I.V."/>
            <person name="Favel A."/>
            <person name="Rosso M.N."/>
            <person name="Martin F."/>
        </authorList>
    </citation>
    <scope>NUCLEOTIDE SEQUENCE [LARGE SCALE GENOMIC DNA]</scope>
    <source>
        <strain evidence="2 3">CIRM-BRFM 2984</strain>
    </source>
</reference>
<sequence>MSTPRPPVSLLASPFVHILHTKHTPSDPQIDQIRAHLATYEAELVRLDALIESLTLQRTQVEEYIAPHRTLISLGRRLPQDILGEIFLACLPSERNAVMDSREAPLLLGRVCSYWRSIVYSMPRLWTSLHIPVDFIGDDGTRIAVVLDWLKRSAPHPLRLSVNAQQTSPGMLIYFLRQLRSRWLTFNVSGITPTDFGEFADWETPLLTEIGVTFTKCSASRTAAGVLASQLFRPTQHCQRISITGDNLEYLFPAGPFSWDHLTHLTLTEGIQRSPDGISLGQLSTHTVYRLLKYCQNIFSLTIGSPQCFAMGFIPHERVLASSLRHLTFHCEAASSQPIADLIRHLRMPQLSLFHAPLLNMPLY</sequence>
<keyword evidence="1" id="KW-0175">Coiled coil</keyword>
<comment type="caution">
    <text evidence="2">The sequence shown here is derived from an EMBL/GenBank/DDBJ whole genome shotgun (WGS) entry which is preliminary data.</text>
</comment>
<evidence type="ECO:0000313" key="3">
    <source>
        <dbReference type="Proteomes" id="UP001362999"/>
    </source>
</evidence>